<name>A0A0F9W1M4_9ZZZZ</name>
<feature type="transmembrane region" description="Helical" evidence="5">
    <location>
        <begin position="214"/>
        <end position="230"/>
    </location>
</feature>
<feature type="transmembrane region" description="Helical" evidence="5">
    <location>
        <begin position="66"/>
        <end position="85"/>
    </location>
</feature>
<dbReference type="PANTHER" id="PTHR37422:SF13">
    <property type="entry name" value="LIPOPOLYSACCHARIDE BIOSYNTHESIS PROTEIN PA4999-RELATED"/>
    <property type="match status" value="1"/>
</dbReference>
<evidence type="ECO:0000256" key="2">
    <source>
        <dbReference type="ARBA" id="ARBA00022692"/>
    </source>
</evidence>
<evidence type="ECO:0000256" key="5">
    <source>
        <dbReference type="SAM" id="Phobius"/>
    </source>
</evidence>
<dbReference type="Pfam" id="PF04932">
    <property type="entry name" value="Wzy_C"/>
    <property type="match status" value="1"/>
</dbReference>
<feature type="transmembrane region" description="Helical" evidence="5">
    <location>
        <begin position="32"/>
        <end position="59"/>
    </location>
</feature>
<sequence length="360" mass="39967">MVVGALLIPCFVLLKPLPGGIAISLTSFKSAAGLSVAIILLGMLTHIPWIGVICLFIVAQWWVFGLARWAIVFLLFLMGWMGWLLACQRVGEKAARLVQWAFLWAAVVQVVFMLMQLHQIDPIIIPIEASGKLQMNMPQPVVGLFANPSDVGIFLALILPMALTINHTLDATFSFLIGLGIALSRSSAALGAALIIIGLWFVHLIWSGKLSWRWFLGTIPIVGGLWFWFTKIDPLSHSLMRLNIWGAGLRVWKISPWIGLGPGAMGSKWKFLHRGSAWTMFHNEYLETLFNGGIIGLALVAMLILWTARRCWSHEIQPVLWMGLLAVAVTATVSIPFHIMPTAIVAAWYLGQTWRRDETI</sequence>
<dbReference type="GO" id="GO:0016020">
    <property type="term" value="C:membrane"/>
    <property type="evidence" value="ECO:0007669"/>
    <property type="project" value="UniProtKB-SubCell"/>
</dbReference>
<feature type="domain" description="O-antigen ligase-related" evidence="6">
    <location>
        <begin position="174"/>
        <end position="300"/>
    </location>
</feature>
<feature type="transmembrane region" description="Helical" evidence="5">
    <location>
        <begin position="320"/>
        <end position="350"/>
    </location>
</feature>
<evidence type="ECO:0000313" key="7">
    <source>
        <dbReference type="EMBL" id="KKN79576.1"/>
    </source>
</evidence>
<dbReference type="EMBL" id="LAZR01000244">
    <property type="protein sequence ID" value="KKN79576.1"/>
    <property type="molecule type" value="Genomic_DNA"/>
</dbReference>
<dbReference type="AlphaFoldDB" id="A0A0F9W1M4"/>
<dbReference type="PANTHER" id="PTHR37422">
    <property type="entry name" value="TEICHURONIC ACID BIOSYNTHESIS PROTEIN TUAE"/>
    <property type="match status" value="1"/>
</dbReference>
<dbReference type="InterPro" id="IPR051533">
    <property type="entry name" value="WaaL-like"/>
</dbReference>
<dbReference type="InterPro" id="IPR007016">
    <property type="entry name" value="O-antigen_ligase-rel_domated"/>
</dbReference>
<feature type="transmembrane region" description="Helical" evidence="5">
    <location>
        <begin position="97"/>
        <end position="115"/>
    </location>
</feature>
<keyword evidence="4 5" id="KW-0472">Membrane</keyword>
<protein>
    <recommendedName>
        <fullName evidence="6">O-antigen ligase-related domain-containing protein</fullName>
    </recommendedName>
</protein>
<feature type="transmembrane region" description="Helical" evidence="5">
    <location>
        <begin position="289"/>
        <end position="308"/>
    </location>
</feature>
<comment type="subcellular location">
    <subcellularLocation>
        <location evidence="1">Membrane</location>
        <topology evidence="1">Multi-pass membrane protein</topology>
    </subcellularLocation>
</comment>
<feature type="transmembrane region" description="Helical" evidence="5">
    <location>
        <begin position="175"/>
        <end position="202"/>
    </location>
</feature>
<organism evidence="7">
    <name type="scientific">marine sediment metagenome</name>
    <dbReference type="NCBI Taxonomy" id="412755"/>
    <lineage>
        <taxon>unclassified sequences</taxon>
        <taxon>metagenomes</taxon>
        <taxon>ecological metagenomes</taxon>
    </lineage>
</organism>
<keyword evidence="2 5" id="KW-0812">Transmembrane</keyword>
<accession>A0A0F9W1M4</accession>
<reference evidence="7" key="1">
    <citation type="journal article" date="2015" name="Nature">
        <title>Complex archaea that bridge the gap between prokaryotes and eukaryotes.</title>
        <authorList>
            <person name="Spang A."/>
            <person name="Saw J.H."/>
            <person name="Jorgensen S.L."/>
            <person name="Zaremba-Niedzwiedzka K."/>
            <person name="Martijn J."/>
            <person name="Lind A.E."/>
            <person name="van Eijk R."/>
            <person name="Schleper C."/>
            <person name="Guy L."/>
            <person name="Ettema T.J."/>
        </authorList>
    </citation>
    <scope>NUCLEOTIDE SEQUENCE</scope>
</reference>
<proteinExistence type="predicted"/>
<comment type="caution">
    <text evidence="7">The sequence shown here is derived from an EMBL/GenBank/DDBJ whole genome shotgun (WGS) entry which is preliminary data.</text>
</comment>
<evidence type="ECO:0000256" key="3">
    <source>
        <dbReference type="ARBA" id="ARBA00022989"/>
    </source>
</evidence>
<feature type="transmembrane region" description="Helical" evidence="5">
    <location>
        <begin position="141"/>
        <end position="163"/>
    </location>
</feature>
<keyword evidence="3 5" id="KW-1133">Transmembrane helix</keyword>
<evidence type="ECO:0000256" key="4">
    <source>
        <dbReference type="ARBA" id="ARBA00023136"/>
    </source>
</evidence>
<gene>
    <name evidence="7" type="ORF">LCGC14_0337800</name>
</gene>
<evidence type="ECO:0000256" key="1">
    <source>
        <dbReference type="ARBA" id="ARBA00004141"/>
    </source>
</evidence>
<evidence type="ECO:0000259" key="6">
    <source>
        <dbReference type="Pfam" id="PF04932"/>
    </source>
</evidence>